<gene>
    <name evidence="4" type="ORF">CPSG_00951</name>
</gene>
<dbReference type="SUPFAM" id="SSF53335">
    <property type="entry name" value="S-adenosyl-L-methionine-dependent methyltransferases"/>
    <property type="match status" value="1"/>
</dbReference>
<dbReference type="InterPro" id="IPR050447">
    <property type="entry name" value="Erg6_SMT_methyltransf"/>
</dbReference>
<dbReference type="PANTHER" id="PTHR44068:SF1">
    <property type="entry name" value="HYPOTHETICAL LOC100005854"/>
    <property type="match status" value="1"/>
</dbReference>
<feature type="region of interest" description="Disordered" evidence="3">
    <location>
        <begin position="1"/>
        <end position="22"/>
    </location>
</feature>
<accession>E9CU16</accession>
<dbReference type="eggNOG" id="KOG1269">
    <property type="taxonomic scope" value="Eukaryota"/>
</dbReference>
<dbReference type="InterPro" id="IPR029063">
    <property type="entry name" value="SAM-dependent_MTases_sf"/>
</dbReference>
<dbReference type="VEuPathDB" id="FungiDB:CPSG_00951"/>
<keyword evidence="1 4" id="KW-0808">Transferase</keyword>
<keyword evidence="4" id="KW-0489">Methyltransferase</keyword>
<dbReference type="STRING" id="443226.E9CU16"/>
<name>E9CU16_COCPS</name>
<dbReference type="GO" id="GO:0006696">
    <property type="term" value="P:ergosterol biosynthetic process"/>
    <property type="evidence" value="ECO:0007669"/>
    <property type="project" value="TreeGrafter"/>
</dbReference>
<dbReference type="PANTHER" id="PTHR44068">
    <property type="entry name" value="ZGC:194242"/>
    <property type="match status" value="1"/>
</dbReference>
<keyword evidence="5" id="KW-1185">Reference proteome</keyword>
<evidence type="ECO:0000313" key="5">
    <source>
        <dbReference type="Proteomes" id="UP000002497"/>
    </source>
</evidence>
<sequence length="280" mass="31987">MPSLPSQDREEDRFTPAVEPMHAKSAEERNAFLSMLKKDSKSHREITNSYLNFWQADGGKARDDTEDERDGRISEYMSLVSSYYDLATDIYEEAWAQSFHLCRFAIGEPLQQALARHEHYLASREMATFTGCNVVGLNNNGYQIQRAKAHAERERLSHKVSFVKGDFRVCCRVYRFTDKQIDILTKYFTAPGISRKFVRRRVGAKAVQGRIPVRSDQSRNSQVPKTSSLGLDVVPVLYASNISGTVGHNVLPIEIWEADDERRIGGFFSCKVWQARNCHI</sequence>
<comment type="similarity">
    <text evidence="2">Belongs to the class I-like SAM-binding methyltransferase superfamily. Erg6/SMT family.</text>
</comment>
<dbReference type="GO" id="GO:0003838">
    <property type="term" value="F:sterol 24-C-methyltransferase activity"/>
    <property type="evidence" value="ECO:0007669"/>
    <property type="project" value="TreeGrafter"/>
</dbReference>
<organism evidence="5">
    <name type="scientific">Coccidioides posadasii (strain RMSCC 757 / Silveira)</name>
    <name type="common">Valley fever fungus</name>
    <dbReference type="NCBI Taxonomy" id="443226"/>
    <lineage>
        <taxon>Eukaryota</taxon>
        <taxon>Fungi</taxon>
        <taxon>Dikarya</taxon>
        <taxon>Ascomycota</taxon>
        <taxon>Pezizomycotina</taxon>
        <taxon>Eurotiomycetes</taxon>
        <taxon>Eurotiomycetidae</taxon>
        <taxon>Onygenales</taxon>
        <taxon>Onygenaceae</taxon>
        <taxon>Coccidioides</taxon>
    </lineage>
</organism>
<reference evidence="5" key="2">
    <citation type="submission" date="2010-03" db="EMBL/GenBank/DDBJ databases">
        <title>The genome sequence of Coccidioides posadasii strain Silveira.</title>
        <authorList>
            <consortium name="The Broad Institute Genome Sequencing Center for Infectious Disease"/>
            <person name="Neafsey D."/>
            <person name="Orbach M."/>
            <person name="Henn M.R."/>
            <person name="Cole G.T."/>
            <person name="Galgiani J."/>
            <person name="Gardner M.J."/>
            <person name="Kirkland T.N."/>
            <person name="Taylor J.W."/>
            <person name="Young S.K."/>
            <person name="Zeng Q."/>
            <person name="Koehrsen M."/>
            <person name="Alvarado L."/>
            <person name="Berlin A."/>
            <person name="Borenstein D."/>
            <person name="Chapman S.B."/>
            <person name="Chen Z."/>
            <person name="Engels R."/>
            <person name="Freedman E."/>
            <person name="Gellesch M."/>
            <person name="Goldberg J."/>
            <person name="Griggs A."/>
            <person name="Gujja S."/>
            <person name="Heilman E."/>
            <person name="Heiman D."/>
            <person name="Howarth C."/>
            <person name="Jen D."/>
            <person name="Larson L."/>
            <person name="Mehta T."/>
            <person name="Neiman D."/>
            <person name="Park D."/>
            <person name="Pearson M."/>
            <person name="Richards J."/>
            <person name="Roberts A."/>
            <person name="Saif S."/>
            <person name="Shea T."/>
            <person name="Shenoy N."/>
            <person name="Sisk P."/>
            <person name="Stolte C."/>
            <person name="Sykes S."/>
            <person name="Walk T."/>
            <person name="White J."/>
            <person name="Yandava C."/>
            <person name="Haas B."/>
            <person name="Nusbaum C."/>
            <person name="Birren B."/>
        </authorList>
    </citation>
    <scope>NUCLEOTIDE SEQUENCE [LARGE SCALE GENOMIC DNA]</scope>
    <source>
        <strain evidence="5">RMSCC 757 / Silveira</strain>
    </source>
</reference>
<dbReference type="GO" id="GO:0032259">
    <property type="term" value="P:methylation"/>
    <property type="evidence" value="ECO:0007669"/>
    <property type="project" value="UniProtKB-KW"/>
</dbReference>
<proteinExistence type="inferred from homology"/>
<evidence type="ECO:0000256" key="3">
    <source>
        <dbReference type="SAM" id="MobiDB-lite"/>
    </source>
</evidence>
<evidence type="ECO:0000256" key="2">
    <source>
        <dbReference type="ARBA" id="ARBA00038188"/>
    </source>
</evidence>
<dbReference type="Proteomes" id="UP000002497">
    <property type="component" value="Unassembled WGS sequence"/>
</dbReference>
<evidence type="ECO:0000256" key="1">
    <source>
        <dbReference type="ARBA" id="ARBA00022679"/>
    </source>
</evidence>
<dbReference type="HOGENOM" id="CLU_993996_0_0_1"/>
<dbReference type="AlphaFoldDB" id="E9CU16"/>
<dbReference type="Gene3D" id="3.40.50.150">
    <property type="entry name" value="Vaccinia Virus protein VP39"/>
    <property type="match status" value="1"/>
</dbReference>
<dbReference type="GO" id="GO:0005783">
    <property type="term" value="C:endoplasmic reticulum"/>
    <property type="evidence" value="ECO:0007669"/>
    <property type="project" value="TreeGrafter"/>
</dbReference>
<dbReference type="VEuPathDB" id="FungiDB:D8B26_006585"/>
<reference evidence="5" key="1">
    <citation type="journal article" date="2010" name="Genome Res.">
        <title>Population genomic sequencing of Coccidioides fungi reveals recent hybridization and transposon control.</title>
        <authorList>
            <person name="Neafsey D.E."/>
            <person name="Barker B.M."/>
            <person name="Sharpton T.J."/>
            <person name="Stajich J.E."/>
            <person name="Park D.J."/>
            <person name="Whiston E."/>
            <person name="Hung C.-Y."/>
            <person name="McMahan C."/>
            <person name="White J."/>
            <person name="Sykes S."/>
            <person name="Heiman D."/>
            <person name="Young S."/>
            <person name="Zeng Q."/>
            <person name="Abouelleil A."/>
            <person name="Aftuck L."/>
            <person name="Bessette D."/>
            <person name="Brown A."/>
            <person name="FitzGerald M."/>
            <person name="Lui A."/>
            <person name="Macdonald J.P."/>
            <person name="Priest M."/>
            <person name="Orbach M.J."/>
            <person name="Galgiani J.N."/>
            <person name="Kirkland T.N."/>
            <person name="Cole G.T."/>
            <person name="Birren B.W."/>
            <person name="Henn M.R."/>
            <person name="Taylor J.W."/>
            <person name="Rounsley S.D."/>
        </authorList>
    </citation>
    <scope>NUCLEOTIDE SEQUENCE [LARGE SCALE GENOMIC DNA]</scope>
    <source>
        <strain evidence="5">RMSCC 757 / Silveira</strain>
    </source>
</reference>
<dbReference type="EMBL" id="GL636486">
    <property type="protein sequence ID" value="EFW23052.1"/>
    <property type="molecule type" value="Genomic_DNA"/>
</dbReference>
<protein>
    <submittedName>
        <fullName evidence="4">C24-sterol methyltransferase</fullName>
    </submittedName>
</protein>
<evidence type="ECO:0000313" key="4">
    <source>
        <dbReference type="EMBL" id="EFW23052.1"/>
    </source>
</evidence>